<name>A0A974C8I5_XENLA</name>
<accession>A0A974C8I5</accession>
<evidence type="ECO:0000313" key="1">
    <source>
        <dbReference type="EMBL" id="OCT68665.1"/>
    </source>
</evidence>
<organism evidence="1 2">
    <name type="scientific">Xenopus laevis</name>
    <name type="common">African clawed frog</name>
    <dbReference type="NCBI Taxonomy" id="8355"/>
    <lineage>
        <taxon>Eukaryota</taxon>
        <taxon>Metazoa</taxon>
        <taxon>Chordata</taxon>
        <taxon>Craniata</taxon>
        <taxon>Vertebrata</taxon>
        <taxon>Euteleostomi</taxon>
        <taxon>Amphibia</taxon>
        <taxon>Batrachia</taxon>
        <taxon>Anura</taxon>
        <taxon>Pipoidea</taxon>
        <taxon>Pipidae</taxon>
        <taxon>Xenopodinae</taxon>
        <taxon>Xenopus</taxon>
        <taxon>Xenopus</taxon>
    </lineage>
</organism>
<dbReference type="EMBL" id="CM004480">
    <property type="protein sequence ID" value="OCT68665.1"/>
    <property type="molecule type" value="Genomic_DNA"/>
</dbReference>
<gene>
    <name evidence="1" type="ORF">XELAEV_18039952mg</name>
</gene>
<evidence type="ECO:0000313" key="2">
    <source>
        <dbReference type="Proteomes" id="UP000694892"/>
    </source>
</evidence>
<dbReference type="Proteomes" id="UP000694892">
    <property type="component" value="Chromosome 8L"/>
</dbReference>
<sequence length="69" mass="7791">MKTQVTLNNPPHPSIAAILCWFLHRSQGILGKGPPKIYICLEYPSSPKMHVFISIEFCTNQENVKNVPL</sequence>
<reference evidence="2" key="1">
    <citation type="journal article" date="2016" name="Nature">
        <title>Genome evolution in the allotetraploid frog Xenopus laevis.</title>
        <authorList>
            <person name="Session A.M."/>
            <person name="Uno Y."/>
            <person name="Kwon T."/>
            <person name="Chapman J.A."/>
            <person name="Toyoda A."/>
            <person name="Takahashi S."/>
            <person name="Fukui A."/>
            <person name="Hikosaka A."/>
            <person name="Suzuki A."/>
            <person name="Kondo M."/>
            <person name="van Heeringen S.J."/>
            <person name="Quigley I."/>
            <person name="Heinz S."/>
            <person name="Ogino H."/>
            <person name="Ochi H."/>
            <person name="Hellsten U."/>
            <person name="Lyons J.B."/>
            <person name="Simakov O."/>
            <person name="Putnam N."/>
            <person name="Stites J."/>
            <person name="Kuroki Y."/>
            <person name="Tanaka T."/>
            <person name="Michiue T."/>
            <person name="Watanabe M."/>
            <person name="Bogdanovic O."/>
            <person name="Lister R."/>
            <person name="Georgiou G."/>
            <person name="Paranjpe S.S."/>
            <person name="van Kruijsbergen I."/>
            <person name="Shu S."/>
            <person name="Carlson J."/>
            <person name="Kinoshita T."/>
            <person name="Ohta Y."/>
            <person name="Mawaribuchi S."/>
            <person name="Jenkins J."/>
            <person name="Grimwood J."/>
            <person name="Schmutz J."/>
            <person name="Mitros T."/>
            <person name="Mozaffari S.V."/>
            <person name="Suzuki Y."/>
            <person name="Haramoto Y."/>
            <person name="Yamamoto T.S."/>
            <person name="Takagi C."/>
            <person name="Heald R."/>
            <person name="Miller K."/>
            <person name="Haudenschild C."/>
            <person name="Kitzman J."/>
            <person name="Nakayama T."/>
            <person name="Izutsu Y."/>
            <person name="Robert J."/>
            <person name="Fortriede J."/>
            <person name="Burns K."/>
            <person name="Lotay V."/>
            <person name="Karimi K."/>
            <person name="Yasuoka Y."/>
            <person name="Dichmann D.S."/>
            <person name="Flajnik M.F."/>
            <person name="Houston D.W."/>
            <person name="Shendure J."/>
            <person name="DuPasquier L."/>
            <person name="Vize P.D."/>
            <person name="Zorn A.M."/>
            <person name="Ito M."/>
            <person name="Marcotte E.M."/>
            <person name="Wallingford J.B."/>
            <person name="Ito Y."/>
            <person name="Asashima M."/>
            <person name="Ueno N."/>
            <person name="Matsuda Y."/>
            <person name="Veenstra G.J."/>
            <person name="Fujiyama A."/>
            <person name="Harland R.M."/>
            <person name="Taira M."/>
            <person name="Rokhsar D.S."/>
        </authorList>
    </citation>
    <scope>NUCLEOTIDE SEQUENCE [LARGE SCALE GENOMIC DNA]</scope>
    <source>
        <strain evidence="2">J</strain>
    </source>
</reference>
<protein>
    <submittedName>
        <fullName evidence="1">Uncharacterized protein</fullName>
    </submittedName>
</protein>
<dbReference type="AlphaFoldDB" id="A0A974C8I5"/>
<proteinExistence type="predicted"/>